<comment type="caution">
    <text evidence="1">The sequence shown here is derived from an EMBL/GenBank/DDBJ whole genome shotgun (WGS) entry which is preliminary data.</text>
</comment>
<gene>
    <name evidence="1" type="ORF">JM658_16920</name>
</gene>
<proteinExistence type="predicted"/>
<dbReference type="Pfam" id="PF11751">
    <property type="entry name" value="PorP_SprF"/>
    <property type="match status" value="1"/>
</dbReference>
<sequence>VKFKPAFLAKAVEGAPLSLDLSANFLIQEKLTLGLGYRWDDSVSGLIGFQMTPGVFAGYAYDYTTSELNNYNSGTHEIMVRFDIFNNRRIKSPRFF</sequence>
<name>A0ABS9J7V0_9FLAO</name>
<evidence type="ECO:0000313" key="1">
    <source>
        <dbReference type="EMBL" id="MCF8716507.1"/>
    </source>
</evidence>
<dbReference type="EMBL" id="JAETXX010000036">
    <property type="protein sequence ID" value="MCF8716507.1"/>
    <property type="molecule type" value="Genomic_DNA"/>
</dbReference>
<dbReference type="RefSeq" id="WP_236961077.1">
    <property type="nucleotide sequence ID" value="NZ_JAETXX010000036.1"/>
</dbReference>
<dbReference type="Proteomes" id="UP000829517">
    <property type="component" value="Unassembled WGS sequence"/>
</dbReference>
<dbReference type="InterPro" id="IPR019861">
    <property type="entry name" value="PorP/SprF_Bacteroidetes"/>
</dbReference>
<organism evidence="1 2">
    <name type="scientific">Joostella atrarenae</name>
    <dbReference type="NCBI Taxonomy" id="679257"/>
    <lineage>
        <taxon>Bacteria</taxon>
        <taxon>Pseudomonadati</taxon>
        <taxon>Bacteroidota</taxon>
        <taxon>Flavobacteriia</taxon>
        <taxon>Flavobacteriales</taxon>
        <taxon>Flavobacteriaceae</taxon>
        <taxon>Joostella</taxon>
    </lineage>
</organism>
<keyword evidence="2" id="KW-1185">Reference proteome</keyword>
<reference evidence="1 2" key="1">
    <citation type="submission" date="2021-01" db="EMBL/GenBank/DDBJ databases">
        <title>Genome sequencing of Joostella atrarenae M1-2 (= KCTC 23194).</title>
        <authorList>
            <person name="Zakaria M.R."/>
            <person name="Lam M.Q."/>
            <person name="Chong C.S."/>
        </authorList>
    </citation>
    <scope>NUCLEOTIDE SEQUENCE [LARGE SCALE GENOMIC DNA]</scope>
    <source>
        <strain evidence="1 2">M1-2</strain>
    </source>
</reference>
<feature type="non-terminal residue" evidence="1">
    <location>
        <position position="1"/>
    </location>
</feature>
<protein>
    <submittedName>
        <fullName evidence="1">Type IX secretion system membrane protein PorP/SprF</fullName>
    </submittedName>
</protein>
<evidence type="ECO:0000313" key="2">
    <source>
        <dbReference type="Proteomes" id="UP000829517"/>
    </source>
</evidence>
<accession>A0ABS9J7V0</accession>